<organism evidence="3 4">
    <name type="scientific">Neurospora crassa (strain ATCC 24698 / 74-OR23-1A / CBS 708.71 / DSM 1257 / FGSC 987)</name>
    <dbReference type="NCBI Taxonomy" id="367110"/>
    <lineage>
        <taxon>Eukaryota</taxon>
        <taxon>Fungi</taxon>
        <taxon>Dikarya</taxon>
        <taxon>Ascomycota</taxon>
        <taxon>Pezizomycotina</taxon>
        <taxon>Sordariomycetes</taxon>
        <taxon>Sordariomycetidae</taxon>
        <taxon>Sordariales</taxon>
        <taxon>Sordariaceae</taxon>
        <taxon>Neurospora</taxon>
    </lineage>
</organism>
<name>Q7S6W0_NEUCR</name>
<accession>Q7S6W0</accession>
<feature type="domain" description="Cyclin-D1-binding protein 1-like N-terminal" evidence="2">
    <location>
        <begin position="77"/>
        <end position="222"/>
    </location>
</feature>
<reference evidence="3 4" key="1">
    <citation type="journal article" date="2003" name="Nature">
        <title>The genome sequence of the filamentous fungus Neurospora crassa.</title>
        <authorList>
            <person name="Galagan J.E."/>
            <person name="Calvo S.E."/>
            <person name="Borkovich K.A."/>
            <person name="Selker E.U."/>
            <person name="Read N.D."/>
            <person name="Jaffe D."/>
            <person name="FitzHugh W."/>
            <person name="Ma L.J."/>
            <person name="Smirnov S."/>
            <person name="Purcell S."/>
            <person name="Rehman B."/>
            <person name="Elkins T."/>
            <person name="Engels R."/>
            <person name="Wang S."/>
            <person name="Nielsen C.B."/>
            <person name="Butler J."/>
            <person name="Endrizzi M."/>
            <person name="Qui D."/>
            <person name="Ianakiev P."/>
            <person name="Bell-Pedersen D."/>
            <person name="Nelson M.A."/>
            <person name="Werner-Washburne M."/>
            <person name="Selitrennikoff C.P."/>
            <person name="Kinsey J.A."/>
            <person name="Braun E.L."/>
            <person name="Zelter A."/>
            <person name="Schulte U."/>
            <person name="Kothe G.O."/>
            <person name="Jedd G."/>
            <person name="Mewes W."/>
            <person name="Staben C."/>
            <person name="Marcotte E."/>
            <person name="Greenberg D."/>
            <person name="Roy A."/>
            <person name="Foley K."/>
            <person name="Naylor J."/>
            <person name="Stange-Thomann N."/>
            <person name="Barrett R."/>
            <person name="Gnerre S."/>
            <person name="Kamal M."/>
            <person name="Kamvysselis M."/>
            <person name="Mauceli E."/>
            <person name="Bielke C."/>
            <person name="Rudd S."/>
            <person name="Frishman D."/>
            <person name="Krystofova S."/>
            <person name="Rasmussen C."/>
            <person name="Metzenberg R.L."/>
            <person name="Perkins D.D."/>
            <person name="Kroken S."/>
            <person name="Cogoni C."/>
            <person name="Macino G."/>
            <person name="Catcheside D."/>
            <person name="Li W."/>
            <person name="Pratt R.J."/>
            <person name="Osmani S.A."/>
            <person name="DeSouza C.P."/>
            <person name="Glass L."/>
            <person name="Orbach M.J."/>
            <person name="Berglund J.A."/>
            <person name="Voelker R."/>
            <person name="Yarden O."/>
            <person name="Plamann M."/>
            <person name="Seiler S."/>
            <person name="Dunlap J."/>
            <person name="Radford A."/>
            <person name="Aramayo R."/>
            <person name="Natvig D.O."/>
            <person name="Alex L.A."/>
            <person name="Mannhaupt G."/>
            <person name="Ebbole D.J."/>
            <person name="Freitag M."/>
            <person name="Paulsen I."/>
            <person name="Sachs M.S."/>
            <person name="Lander E.S."/>
            <person name="Nusbaum C."/>
            <person name="Birren B."/>
        </authorList>
    </citation>
    <scope>NUCLEOTIDE SEQUENCE [LARGE SCALE GENOMIC DNA]</scope>
    <source>
        <strain evidence="4">ATCC 24698 / 74-OR23-1A / CBS 708.71 / DSM 1257 / FGSC 987</strain>
    </source>
</reference>
<dbReference type="STRING" id="367110.Q7S6W0"/>
<dbReference type="PANTHER" id="PTHR15492">
    <property type="entry name" value="CYCLIN D1-BINDING PROTEIN 1"/>
    <property type="match status" value="1"/>
</dbReference>
<gene>
    <name evidence="3" type="ORF">NCU05605</name>
</gene>
<dbReference type="PANTHER" id="PTHR15492:SF1">
    <property type="entry name" value="CYCLIN-D1-BINDING PROTEIN 1"/>
    <property type="match status" value="1"/>
</dbReference>
<dbReference type="Gene3D" id="1.20.1410.10">
    <property type="entry name" value="I/LWEQ domain"/>
    <property type="match status" value="1"/>
</dbReference>
<keyword evidence="4" id="KW-1185">Reference proteome</keyword>
<evidence type="ECO:0000256" key="1">
    <source>
        <dbReference type="SAM" id="MobiDB-lite"/>
    </source>
</evidence>
<dbReference type="VEuPathDB" id="FungiDB:NCU05605"/>
<dbReference type="PaxDb" id="5141-EFNCRP00000005609"/>
<dbReference type="InterPro" id="IPR049317">
    <property type="entry name" value="GCIP-like_N"/>
</dbReference>
<protein>
    <recommendedName>
        <fullName evidence="2">Cyclin-D1-binding protein 1-like N-terminal domain-containing protein</fullName>
    </recommendedName>
</protein>
<dbReference type="OrthoDB" id="4088536at2759"/>
<dbReference type="SUPFAM" id="SSF48371">
    <property type="entry name" value="ARM repeat"/>
    <property type="match status" value="1"/>
</dbReference>
<evidence type="ECO:0000313" key="3">
    <source>
        <dbReference type="EMBL" id="EAA31331.2"/>
    </source>
</evidence>
<dbReference type="Proteomes" id="UP000001805">
    <property type="component" value="Chromosome 5, Linkage Group VI"/>
</dbReference>
<dbReference type="GO" id="GO:0005634">
    <property type="term" value="C:nucleus"/>
    <property type="evidence" value="ECO:0000318"/>
    <property type="project" value="GO_Central"/>
</dbReference>
<sequence length="399" mass="43885">MQKIVTMSSTTTTTTTNPTGLDALNNLITSTLDLITRLETVVANITAENQRTSAPSSTEAPANPHPEINPLSLASDSATLLRAHATKLSLLIINEPFTPSAIISILRQLTSGPLPGLASAAQICVASQWTKTISQDLGYRISRVLRETRALVGKIPGDGKALKDGPAKGGRGSIANTGTLWAACDELVAFAKRGFGGNLVKKTEELRDTVKDVMEELKEWGEETGSDDEDEEEDDDEDEEEEDEGVKEVTQSLEATKIADTQAMLDDLMNSSSYIPRDDPDKIRERLDSCLRRLRLVTLLYQAVGKRRLKSLPQTAPVEGSDLPTRLDEIMVLLKKIPERFGSLALAFYELDPVEIDKLMDQCFFDCFAVAELLIKPWDGEKDEFSDWVVKFQAEVKKA</sequence>
<dbReference type="HOGENOM" id="CLU_040328_0_0_1"/>
<dbReference type="FunFam" id="1.20.1410.10:FF:000015">
    <property type="entry name" value="WGS project CABT00000000 data, contig 2.10"/>
    <property type="match status" value="1"/>
</dbReference>
<evidence type="ECO:0000259" key="2">
    <source>
        <dbReference type="Pfam" id="PF13324"/>
    </source>
</evidence>
<dbReference type="InterPro" id="IPR016024">
    <property type="entry name" value="ARM-type_fold"/>
</dbReference>
<dbReference type="KEGG" id="ncr:NCU05605"/>
<dbReference type="EMBL" id="CM002241">
    <property type="protein sequence ID" value="EAA31331.2"/>
    <property type="molecule type" value="Genomic_DNA"/>
</dbReference>
<dbReference type="Pfam" id="PF13324">
    <property type="entry name" value="GCIP_N"/>
    <property type="match status" value="1"/>
</dbReference>
<dbReference type="InterPro" id="IPR026907">
    <property type="entry name" value="GCIP-like"/>
</dbReference>
<feature type="region of interest" description="Disordered" evidence="1">
    <location>
        <begin position="218"/>
        <end position="253"/>
    </location>
</feature>
<feature type="compositionally biased region" description="Acidic residues" evidence="1">
    <location>
        <begin position="222"/>
        <end position="245"/>
    </location>
</feature>
<proteinExistence type="predicted"/>
<dbReference type="GeneID" id="3876682"/>
<dbReference type="RefSeq" id="XP_960567.2">
    <property type="nucleotide sequence ID" value="XM_955474.2"/>
</dbReference>
<dbReference type="AlphaFoldDB" id="Q7S6W0"/>
<dbReference type="SMR" id="Q7S6W0"/>
<dbReference type="InParanoid" id="Q7S6W0"/>
<evidence type="ECO:0000313" key="4">
    <source>
        <dbReference type="Proteomes" id="UP000001805"/>
    </source>
</evidence>